<keyword evidence="13" id="KW-1185">Reference proteome</keyword>
<dbReference type="PANTHER" id="PTHR47827">
    <property type="entry name" value="AHD DOMAIN-CONTAINING PROTEIN"/>
    <property type="match status" value="1"/>
</dbReference>
<keyword evidence="2" id="KW-1017">Isopeptide bond</keyword>
<evidence type="ECO:0000259" key="11">
    <source>
        <dbReference type="PROSITE" id="PS51037"/>
    </source>
</evidence>
<evidence type="ECO:0000256" key="1">
    <source>
        <dbReference type="ARBA" id="ARBA00004123"/>
    </source>
</evidence>
<comment type="caution">
    <text evidence="12">The sequence shown here is derived from an EMBL/GenBank/DDBJ whole genome shotgun (WGS) entry which is preliminary data.</text>
</comment>
<reference evidence="12 13" key="1">
    <citation type="submission" date="2019-09" db="EMBL/GenBank/DDBJ databases">
        <title>Bird 10,000 Genomes (B10K) Project - Family phase.</title>
        <authorList>
            <person name="Zhang G."/>
        </authorList>
    </citation>
    <scope>NUCLEOTIDE SEQUENCE [LARGE SCALE GENOMIC DNA]</scope>
    <source>
        <strain evidence="12">B10K-DU-012-37</strain>
    </source>
</reference>
<feature type="domain" description="YEATS" evidence="11">
    <location>
        <begin position="1"/>
        <end position="134"/>
    </location>
</feature>
<dbReference type="InterPro" id="IPR040930">
    <property type="entry name" value="AF-9_AHD"/>
</dbReference>
<keyword evidence="3" id="KW-0597">Phosphoprotein</keyword>
<sequence length="573" mass="64713">CAVQVKLELGHRAQVRRKPTIEGFTHDWMVFVRGPEHSNIQHFVEKVVFHLHESFPRPKRVCKDPPYKVEESGYAGFILPIEVYFKNKEEPKKVRFDYDLFLHLEGHPPVNHLRCEKLTFNNPTEEFRRKLLKAGGIMVMSDGTSFSSGQNFNLPIFPNSALASSEEKKKSSHGPKDPARILNTNSSSSSSNSFSKTHKLTKEHKLKTSKDSKEHRSAFKEASKEHNKSSKESSKKPKENKPLKDEKIVPKLAFKEPKPLSKETKFENNSILIVTGGQQQEKIPTKKPSLTDSNEPSAKKRKKSGSDSLFKSFSSAPPLILTCSADKKQTKDRSQLKVGRIKIENPSLERKTTTLPPFENIIDPNDSDMEENMSSRSESEQPSPASSSSSSDSSFTPHQTGRKQGPLRSVMKDVHSDDDDDNESDESDENDNDSELERPVNTRGVNRSRRVSLSDGSDSDSSSASLPHHETSPPLLKNNNNQVLEVRSPIKQNKSDKQIKNGDCDKAYLDELVELHRRLMTLRERHVLQQIVNLIEETGHFHITTTTFDFDLCSLDKTTVRKLQSYLETSGAS</sequence>
<feature type="compositionally biased region" description="Low complexity" evidence="10">
    <location>
        <begin position="306"/>
        <end position="315"/>
    </location>
</feature>
<feature type="non-terminal residue" evidence="12">
    <location>
        <position position="1"/>
    </location>
</feature>
<evidence type="ECO:0000256" key="2">
    <source>
        <dbReference type="ARBA" id="ARBA00022499"/>
    </source>
</evidence>
<organism evidence="12 13">
    <name type="scientific">Upupa epops</name>
    <name type="common">Eurasian hoopoe</name>
    <dbReference type="NCBI Taxonomy" id="57439"/>
    <lineage>
        <taxon>Eukaryota</taxon>
        <taxon>Metazoa</taxon>
        <taxon>Chordata</taxon>
        <taxon>Craniata</taxon>
        <taxon>Vertebrata</taxon>
        <taxon>Euteleostomi</taxon>
        <taxon>Archelosauria</taxon>
        <taxon>Archosauria</taxon>
        <taxon>Dinosauria</taxon>
        <taxon>Saurischia</taxon>
        <taxon>Theropoda</taxon>
        <taxon>Coelurosauria</taxon>
        <taxon>Aves</taxon>
        <taxon>Neognathae</taxon>
        <taxon>Neoaves</taxon>
        <taxon>Telluraves</taxon>
        <taxon>Coraciimorphae</taxon>
        <taxon>Bucerotiformes</taxon>
        <taxon>Upupidae</taxon>
        <taxon>Upupa</taxon>
    </lineage>
</organism>
<proteinExistence type="predicted"/>
<keyword evidence="8 9" id="KW-0539">Nucleus</keyword>
<dbReference type="GO" id="GO:0008023">
    <property type="term" value="C:transcription elongation factor complex"/>
    <property type="evidence" value="ECO:0007669"/>
    <property type="project" value="TreeGrafter"/>
</dbReference>
<keyword evidence="6" id="KW-0010">Activator</keyword>
<feature type="compositionally biased region" description="Polar residues" evidence="10">
    <location>
        <begin position="267"/>
        <end position="296"/>
    </location>
</feature>
<dbReference type="InterPro" id="IPR055129">
    <property type="entry name" value="YEATS_dom"/>
</dbReference>
<feature type="compositionally biased region" description="Low complexity" evidence="10">
    <location>
        <begin position="185"/>
        <end position="195"/>
    </location>
</feature>
<gene>
    <name evidence="12" type="primary">Mllt3</name>
    <name evidence="12" type="ORF">UPUEPO_R06967</name>
</gene>
<protein>
    <submittedName>
        <fullName evidence="12">AF9 protein</fullName>
    </submittedName>
</protein>
<evidence type="ECO:0000256" key="6">
    <source>
        <dbReference type="ARBA" id="ARBA00023159"/>
    </source>
</evidence>
<evidence type="ECO:0000256" key="10">
    <source>
        <dbReference type="SAM" id="MobiDB-lite"/>
    </source>
</evidence>
<evidence type="ECO:0000313" key="13">
    <source>
        <dbReference type="Proteomes" id="UP000544127"/>
    </source>
</evidence>
<comment type="subcellular location">
    <subcellularLocation>
        <location evidence="1 9">Nucleus</location>
    </subcellularLocation>
</comment>
<evidence type="ECO:0000256" key="3">
    <source>
        <dbReference type="ARBA" id="ARBA00022553"/>
    </source>
</evidence>
<feature type="compositionally biased region" description="Basic and acidic residues" evidence="10">
    <location>
        <begin position="206"/>
        <end position="266"/>
    </location>
</feature>
<evidence type="ECO:0000256" key="8">
    <source>
        <dbReference type="ARBA" id="ARBA00023242"/>
    </source>
</evidence>
<dbReference type="Gene3D" id="1.20.1270.290">
    <property type="match status" value="1"/>
</dbReference>
<dbReference type="Pfam" id="PF03366">
    <property type="entry name" value="YEATS"/>
    <property type="match status" value="1"/>
</dbReference>
<dbReference type="OrthoDB" id="10053467at2759"/>
<feature type="non-terminal residue" evidence="12">
    <location>
        <position position="573"/>
    </location>
</feature>
<evidence type="ECO:0000256" key="5">
    <source>
        <dbReference type="ARBA" id="ARBA00023015"/>
    </source>
</evidence>
<keyword evidence="5" id="KW-0805">Transcription regulation</keyword>
<feature type="compositionally biased region" description="Basic and acidic residues" evidence="10">
    <location>
        <begin position="165"/>
        <end position="179"/>
    </location>
</feature>
<evidence type="ECO:0000313" key="12">
    <source>
        <dbReference type="EMBL" id="NWU92224.1"/>
    </source>
</evidence>
<dbReference type="GO" id="GO:0003682">
    <property type="term" value="F:chromatin binding"/>
    <property type="evidence" value="ECO:0007669"/>
    <property type="project" value="TreeGrafter"/>
</dbReference>
<dbReference type="Proteomes" id="UP000544127">
    <property type="component" value="Unassembled WGS sequence"/>
</dbReference>
<feature type="compositionally biased region" description="Acidic residues" evidence="10">
    <location>
        <begin position="416"/>
        <end position="434"/>
    </location>
</feature>
<dbReference type="InterPro" id="IPR038704">
    <property type="entry name" value="YEAST_sf"/>
</dbReference>
<feature type="compositionally biased region" description="Basic residues" evidence="10">
    <location>
        <begin position="196"/>
        <end position="205"/>
    </location>
</feature>
<dbReference type="GO" id="GO:0045893">
    <property type="term" value="P:positive regulation of DNA-templated transcription"/>
    <property type="evidence" value="ECO:0007669"/>
    <property type="project" value="TreeGrafter"/>
</dbReference>
<feature type="compositionally biased region" description="Low complexity" evidence="10">
    <location>
        <begin position="451"/>
        <end position="465"/>
    </location>
</feature>
<dbReference type="Pfam" id="PF17793">
    <property type="entry name" value="AHD"/>
    <property type="match status" value="1"/>
</dbReference>
<keyword evidence="4" id="KW-0832">Ubl conjugation</keyword>
<evidence type="ECO:0000256" key="4">
    <source>
        <dbReference type="ARBA" id="ARBA00022843"/>
    </source>
</evidence>
<dbReference type="Gene3D" id="2.60.40.1970">
    <property type="entry name" value="YEATS domain"/>
    <property type="match status" value="1"/>
</dbReference>
<dbReference type="PROSITE" id="PS51037">
    <property type="entry name" value="YEATS"/>
    <property type="match status" value="1"/>
</dbReference>
<dbReference type="FunFam" id="1.20.1270.290:FF:000001">
    <property type="entry name" value="MLLT3, super elongation complex subunit"/>
    <property type="match status" value="1"/>
</dbReference>
<dbReference type="EMBL" id="VZRI01004048">
    <property type="protein sequence ID" value="NWU92224.1"/>
    <property type="molecule type" value="Genomic_DNA"/>
</dbReference>
<name>A0A7K6AQM6_UPUEP</name>
<dbReference type="FunFam" id="2.60.40.1970:FF:000003">
    <property type="entry name" value="MLLT1, super elongation complex subunit"/>
    <property type="match status" value="1"/>
</dbReference>
<accession>A0A7K6AQM6</accession>
<dbReference type="PANTHER" id="PTHR47827:SF5">
    <property type="entry name" value="PROTEIN AF-9"/>
    <property type="match status" value="1"/>
</dbReference>
<evidence type="ECO:0000256" key="9">
    <source>
        <dbReference type="PROSITE-ProRule" id="PRU00376"/>
    </source>
</evidence>
<dbReference type="CDD" id="cd16906">
    <property type="entry name" value="YEATS_AF-9_like"/>
    <property type="match status" value="1"/>
</dbReference>
<dbReference type="AlphaFoldDB" id="A0A7K6AQM6"/>
<dbReference type="InterPro" id="IPR052790">
    <property type="entry name" value="YEATS_domain"/>
</dbReference>
<feature type="compositionally biased region" description="Low complexity" evidence="10">
    <location>
        <begin position="372"/>
        <end position="394"/>
    </location>
</feature>
<feature type="region of interest" description="Disordered" evidence="10">
    <location>
        <begin position="163"/>
        <end position="481"/>
    </location>
</feature>
<feature type="compositionally biased region" description="Basic and acidic residues" evidence="10">
    <location>
        <begin position="325"/>
        <end position="352"/>
    </location>
</feature>
<evidence type="ECO:0000256" key="7">
    <source>
        <dbReference type="ARBA" id="ARBA00023163"/>
    </source>
</evidence>
<keyword evidence="7" id="KW-0804">Transcription</keyword>